<dbReference type="SUPFAM" id="SSF51366">
    <property type="entry name" value="Ribulose-phoshate binding barrel"/>
    <property type="match status" value="1"/>
</dbReference>
<protein>
    <recommendedName>
        <fullName evidence="4">imidazole glycerol-phosphate synthase</fullName>
        <ecNumber evidence="4">4.3.2.10</ecNumber>
    </recommendedName>
    <alternativeName>
        <fullName evidence="9">IGP synthase cyclase subunit</fullName>
    </alternativeName>
</protein>
<reference evidence="12" key="1">
    <citation type="submission" date="2022-01" db="EMBL/GenBank/DDBJ databases">
        <authorList>
            <person name="Jo J.-H."/>
            <person name="Im W.-T."/>
        </authorList>
    </citation>
    <scope>NUCLEOTIDE SEQUENCE</scope>
    <source>
        <strain evidence="12">NA20</strain>
    </source>
</reference>
<dbReference type="Proteomes" id="UP001165367">
    <property type="component" value="Unassembled WGS sequence"/>
</dbReference>
<dbReference type="InterPro" id="IPR011060">
    <property type="entry name" value="RibuloseP-bd_barrel"/>
</dbReference>
<evidence type="ECO:0000256" key="6">
    <source>
        <dbReference type="ARBA" id="ARBA00023102"/>
    </source>
</evidence>
<evidence type="ECO:0000256" key="5">
    <source>
        <dbReference type="ARBA" id="ARBA00022605"/>
    </source>
</evidence>
<gene>
    <name evidence="12" type="ORF">LZZ85_17395</name>
</gene>
<keyword evidence="13" id="KW-1185">Reference proteome</keyword>
<comment type="catalytic activity">
    <reaction evidence="10">
        <text>5-[(5-phospho-1-deoxy-D-ribulos-1-ylimino)methylamino]-1-(5-phospho-beta-D-ribosyl)imidazole-4-carboxamide + L-glutamine = D-erythro-1-(imidazol-4-yl)glycerol 3-phosphate + 5-amino-1-(5-phospho-beta-D-ribosyl)imidazole-4-carboxamide + L-glutamate + H(+)</text>
        <dbReference type="Rhea" id="RHEA:24793"/>
        <dbReference type="ChEBI" id="CHEBI:15378"/>
        <dbReference type="ChEBI" id="CHEBI:29985"/>
        <dbReference type="ChEBI" id="CHEBI:58278"/>
        <dbReference type="ChEBI" id="CHEBI:58359"/>
        <dbReference type="ChEBI" id="CHEBI:58475"/>
        <dbReference type="ChEBI" id="CHEBI:58525"/>
        <dbReference type="EC" id="4.3.2.10"/>
    </reaction>
</comment>
<dbReference type="InterPro" id="IPR013785">
    <property type="entry name" value="Aldolase_TIM"/>
</dbReference>
<dbReference type="PANTHER" id="PTHR21235:SF2">
    <property type="entry name" value="IMIDAZOLE GLYCEROL PHOSPHATE SYNTHASE HISHF"/>
    <property type="match status" value="1"/>
</dbReference>
<dbReference type="Pfam" id="PF00977">
    <property type="entry name" value="His_biosynth"/>
    <property type="match status" value="1"/>
</dbReference>
<evidence type="ECO:0000256" key="4">
    <source>
        <dbReference type="ARBA" id="ARBA00012809"/>
    </source>
</evidence>
<keyword evidence="7" id="KW-0456">Lyase</keyword>
<evidence type="ECO:0000256" key="8">
    <source>
        <dbReference type="ARBA" id="ARBA00025475"/>
    </source>
</evidence>
<name>A0ABS9KUW9_9BACT</name>
<organism evidence="12 13">
    <name type="scientific">Terrimonas ginsenosidimutans</name>
    <dbReference type="NCBI Taxonomy" id="2908004"/>
    <lineage>
        <taxon>Bacteria</taxon>
        <taxon>Pseudomonadati</taxon>
        <taxon>Bacteroidota</taxon>
        <taxon>Chitinophagia</taxon>
        <taxon>Chitinophagales</taxon>
        <taxon>Chitinophagaceae</taxon>
        <taxon>Terrimonas</taxon>
    </lineage>
</organism>
<dbReference type="EC" id="4.3.2.10" evidence="4"/>
<accession>A0ABS9KUW9</accession>
<dbReference type="PANTHER" id="PTHR21235">
    <property type="entry name" value="IMIDAZOLE GLYCEROL PHOSPHATE SYNTHASE SUBUNIT HISF/H IGP SYNTHASE SUBUNIT HISF/H"/>
    <property type="match status" value="1"/>
</dbReference>
<keyword evidence="6 11" id="KW-0368">Histidine biosynthesis</keyword>
<dbReference type="EMBL" id="JAKLTR010000011">
    <property type="protein sequence ID" value="MCG2616075.1"/>
    <property type="molecule type" value="Genomic_DNA"/>
</dbReference>
<evidence type="ECO:0000256" key="3">
    <source>
        <dbReference type="ARBA" id="ARBA00011152"/>
    </source>
</evidence>
<sequence length="261" mass="29521">MLKTRLIPVLYIKNGLIVRSEGFEYHQNIGNIINQASRYNEWDVDELIYIDISHQKEYDLRRDDHKIKSYSSIEEIIKQISKICFMPLTFGGGIRTIEDIDLRIQNGADKISINTEALLNIDIVKKASLKYGNQCVVISVDYRIIDNEPVVFSHYGQKNTGINLLTWIRRCEEAGAGEIFINAIDRDGMANGYDTETIKKVAKETSLPIIACGGAGDPYDFVDLASEVKISGIAAGNIFHFTERSYPRAKQLLKKSNINVR</sequence>
<comment type="caution">
    <text evidence="12">The sequence shown here is derived from an EMBL/GenBank/DDBJ whole genome shotgun (WGS) entry which is preliminary data.</text>
</comment>
<dbReference type="InterPro" id="IPR004651">
    <property type="entry name" value="HisF"/>
</dbReference>
<comment type="similarity">
    <text evidence="2 11">Belongs to the HisA/HisF family.</text>
</comment>
<evidence type="ECO:0000256" key="10">
    <source>
        <dbReference type="ARBA" id="ARBA00047838"/>
    </source>
</evidence>
<dbReference type="InterPro" id="IPR050064">
    <property type="entry name" value="IGPS_HisA/HisF"/>
</dbReference>
<evidence type="ECO:0000256" key="11">
    <source>
        <dbReference type="RuleBase" id="RU003657"/>
    </source>
</evidence>
<evidence type="ECO:0000256" key="2">
    <source>
        <dbReference type="ARBA" id="ARBA00009667"/>
    </source>
</evidence>
<dbReference type="RefSeq" id="WP_237874613.1">
    <property type="nucleotide sequence ID" value="NZ_JAKLTR010000011.1"/>
</dbReference>
<dbReference type="CDD" id="cd04731">
    <property type="entry name" value="HisF"/>
    <property type="match status" value="1"/>
</dbReference>
<keyword evidence="5 11" id="KW-0028">Amino-acid biosynthesis</keyword>
<evidence type="ECO:0000256" key="1">
    <source>
        <dbReference type="ARBA" id="ARBA00005091"/>
    </source>
</evidence>
<dbReference type="Gene3D" id="3.20.20.70">
    <property type="entry name" value="Aldolase class I"/>
    <property type="match status" value="1"/>
</dbReference>
<comment type="pathway">
    <text evidence="1">Amino-acid biosynthesis; L-histidine biosynthesis; L-histidine from 5-phospho-alpha-D-ribose 1-diphosphate: step 5/9.</text>
</comment>
<comment type="subunit">
    <text evidence="3">Heterodimer of HisH and HisF.</text>
</comment>
<proteinExistence type="inferred from homology"/>
<evidence type="ECO:0000256" key="9">
    <source>
        <dbReference type="ARBA" id="ARBA00030264"/>
    </source>
</evidence>
<evidence type="ECO:0000256" key="7">
    <source>
        <dbReference type="ARBA" id="ARBA00023239"/>
    </source>
</evidence>
<dbReference type="InterPro" id="IPR006062">
    <property type="entry name" value="His_biosynth"/>
</dbReference>
<evidence type="ECO:0000313" key="13">
    <source>
        <dbReference type="Proteomes" id="UP001165367"/>
    </source>
</evidence>
<evidence type="ECO:0000313" key="12">
    <source>
        <dbReference type="EMBL" id="MCG2616075.1"/>
    </source>
</evidence>
<comment type="function">
    <text evidence="8">IGPS catalyzes the conversion of PRFAR and glutamine to IGP, AICAR and glutamate. The HisF subunit catalyzes the cyclization activity that produces IGP and AICAR from PRFAR using the ammonia provided by the HisH subunit.</text>
</comment>